<accession>A0A4C1US70</accession>
<gene>
    <name evidence="1" type="ORF">EVAR_24543_1</name>
</gene>
<organism evidence="1 2">
    <name type="scientific">Eumeta variegata</name>
    <name type="common">Bagworm moth</name>
    <name type="synonym">Eumeta japonica</name>
    <dbReference type="NCBI Taxonomy" id="151549"/>
    <lineage>
        <taxon>Eukaryota</taxon>
        <taxon>Metazoa</taxon>
        <taxon>Ecdysozoa</taxon>
        <taxon>Arthropoda</taxon>
        <taxon>Hexapoda</taxon>
        <taxon>Insecta</taxon>
        <taxon>Pterygota</taxon>
        <taxon>Neoptera</taxon>
        <taxon>Endopterygota</taxon>
        <taxon>Lepidoptera</taxon>
        <taxon>Glossata</taxon>
        <taxon>Ditrysia</taxon>
        <taxon>Tineoidea</taxon>
        <taxon>Psychidae</taxon>
        <taxon>Oiketicinae</taxon>
        <taxon>Eumeta</taxon>
    </lineage>
</organism>
<reference evidence="1 2" key="1">
    <citation type="journal article" date="2019" name="Commun. Biol.">
        <title>The bagworm genome reveals a unique fibroin gene that provides high tensile strength.</title>
        <authorList>
            <person name="Kono N."/>
            <person name="Nakamura H."/>
            <person name="Ohtoshi R."/>
            <person name="Tomita M."/>
            <person name="Numata K."/>
            <person name="Arakawa K."/>
        </authorList>
    </citation>
    <scope>NUCLEOTIDE SEQUENCE [LARGE SCALE GENOMIC DNA]</scope>
</reference>
<keyword evidence="2" id="KW-1185">Reference proteome</keyword>
<protein>
    <submittedName>
        <fullName evidence="1">Uncharacterized protein</fullName>
    </submittedName>
</protein>
<proteinExistence type="predicted"/>
<dbReference type="AlphaFoldDB" id="A0A4C1US70"/>
<evidence type="ECO:0000313" key="2">
    <source>
        <dbReference type="Proteomes" id="UP000299102"/>
    </source>
</evidence>
<dbReference type="EMBL" id="BGZK01000212">
    <property type="protein sequence ID" value="GBP28867.1"/>
    <property type="molecule type" value="Genomic_DNA"/>
</dbReference>
<evidence type="ECO:0000313" key="1">
    <source>
        <dbReference type="EMBL" id="GBP28867.1"/>
    </source>
</evidence>
<comment type="caution">
    <text evidence="1">The sequence shown here is derived from an EMBL/GenBank/DDBJ whole genome shotgun (WGS) entry which is preliminary data.</text>
</comment>
<sequence length="104" mass="11671">MTELKYPKTKSEQCPVCVRQGGRRPRGGRAGSCSTACLLGTERYIFPAEQIFEAVDDKTLRLAFHVFISISRTIYAKSSPLFALFDTLILNRVVELSFLPLSKI</sequence>
<dbReference type="Proteomes" id="UP000299102">
    <property type="component" value="Unassembled WGS sequence"/>
</dbReference>
<name>A0A4C1US70_EUMVA</name>